<dbReference type="EMBL" id="MN081869">
    <property type="protein sequence ID" value="QEA08324.1"/>
    <property type="molecule type" value="Genomic_DNA"/>
</dbReference>
<accession>A0A5B8RKY9</accession>
<evidence type="ECO:0000313" key="1">
    <source>
        <dbReference type="EMBL" id="QEA08324.1"/>
    </source>
</evidence>
<organism evidence="1">
    <name type="scientific">Iridovirus Liz-CrIV</name>
    <dbReference type="NCBI Taxonomy" id="2594309"/>
    <lineage>
        <taxon>Viruses</taxon>
        <taxon>Varidnaviria</taxon>
        <taxon>Bamfordvirae</taxon>
        <taxon>Nucleocytoviricota</taxon>
        <taxon>Megaviricetes</taxon>
        <taxon>Pimascovirales</taxon>
        <taxon>Pimascovirales incertae sedis</taxon>
        <taxon>Iridoviridae</taxon>
    </lineage>
</organism>
<reference evidence="1" key="1">
    <citation type="journal article" date="2019" name="Viruses">
        <title>Detection and Characterization of Invertebrate Iridoviruses Found in Reptiles and Prey Insects in Europe over the Past Two Decades.</title>
        <authorList>
            <person name="Papp T."/>
            <person name="Marschang R.E."/>
        </authorList>
    </citation>
    <scope>NUCLEOTIDE SEQUENCE</scope>
    <source>
        <strain evidence="1">Liz-CrIV</strain>
    </source>
</reference>
<name>A0A5B8RKY9_9VIRU</name>
<sequence length="326" mass="38033">MDDLIHSLKLIQIEKESILHRSESLDSSSTEYTSSDTTLSSREAISFLNETPFFKFPTNEFPTTESQQKTCVHRIIEDSGYFFCDFCGKEFTGNISYEKTWDPTYASARVQRVNVEEGVKVNFFSIKEDLKFMGLNEDILVNIFESYKKVTENGTKIHRSKLRKSILCACVKYVFDIRQIPCDENDLIRQFEIDKKDYSKGFKQLKMKVPETRSCQDDVLISLRNLFRKLDIDKQFFKTIECIYKTVKHTTLIKTNETFDEGPVFKDKNAKTIAAIVIYYWLENQQLNVIDINNFSVECLIPKYSLHKAYKECCPLISQIISFPLI</sequence>
<proteinExistence type="predicted"/>
<protein>
    <submittedName>
        <fullName evidence="1">Uncharacterized protein</fullName>
    </submittedName>
</protein>